<dbReference type="InterPro" id="IPR050595">
    <property type="entry name" value="Bact_response_regulator"/>
</dbReference>
<dbReference type="Gene3D" id="3.40.50.2300">
    <property type="match status" value="1"/>
</dbReference>
<sequence length="184" mass="20605">MLATHINSNSLDETRSDQQTALIMIVDDEKATRLVLRRAMEREGYQTIDADSGEHCLSLCQKLLPDMILLDAVMPGMGGFSCCNQLKITFGELCPPILMITTLYDKESIDSAFAAGASDFITKPTQWTILRQRVQRLLANHQIDTQLKASLAREYLLKEQLETAVQKITYLINIVQSNGIDISL</sequence>
<evidence type="ECO:0000256" key="1">
    <source>
        <dbReference type="ARBA" id="ARBA00022553"/>
    </source>
</evidence>
<dbReference type="GO" id="GO:0000160">
    <property type="term" value="P:phosphorelay signal transduction system"/>
    <property type="evidence" value="ECO:0007669"/>
    <property type="project" value="InterPro"/>
</dbReference>
<keyword evidence="1 2" id="KW-0597">Phosphoprotein</keyword>
<reference evidence="4" key="1">
    <citation type="journal article" date="2020" name="mSystems">
        <title>Genome- and Community-Level Interaction Insights into Carbon Utilization and Element Cycling Functions of Hydrothermarchaeota in Hydrothermal Sediment.</title>
        <authorList>
            <person name="Zhou Z."/>
            <person name="Liu Y."/>
            <person name="Xu W."/>
            <person name="Pan J."/>
            <person name="Luo Z.H."/>
            <person name="Li M."/>
        </authorList>
    </citation>
    <scope>NUCLEOTIDE SEQUENCE [LARGE SCALE GENOMIC DNA]</scope>
    <source>
        <strain evidence="4">SpSt-418</strain>
    </source>
</reference>
<evidence type="ECO:0000313" key="4">
    <source>
        <dbReference type="EMBL" id="HFM97827.1"/>
    </source>
</evidence>
<dbReference type="InterPro" id="IPR011006">
    <property type="entry name" value="CheY-like_superfamily"/>
</dbReference>
<name>A0A7C3KEC0_9CYAN</name>
<comment type="caution">
    <text evidence="4">The sequence shown here is derived from an EMBL/GenBank/DDBJ whole genome shotgun (WGS) entry which is preliminary data.</text>
</comment>
<dbReference type="EMBL" id="DSRU01000112">
    <property type="protein sequence ID" value="HFM97827.1"/>
    <property type="molecule type" value="Genomic_DNA"/>
</dbReference>
<dbReference type="PANTHER" id="PTHR44591:SF3">
    <property type="entry name" value="RESPONSE REGULATORY DOMAIN-CONTAINING PROTEIN"/>
    <property type="match status" value="1"/>
</dbReference>
<dbReference type="SUPFAM" id="SSF52172">
    <property type="entry name" value="CheY-like"/>
    <property type="match status" value="1"/>
</dbReference>
<evidence type="ECO:0000256" key="2">
    <source>
        <dbReference type="PROSITE-ProRule" id="PRU00169"/>
    </source>
</evidence>
<protein>
    <submittedName>
        <fullName evidence="4">Response regulator</fullName>
    </submittedName>
</protein>
<feature type="modified residue" description="4-aspartylphosphate" evidence="2">
    <location>
        <position position="71"/>
    </location>
</feature>
<dbReference type="Pfam" id="PF00072">
    <property type="entry name" value="Response_reg"/>
    <property type="match status" value="1"/>
</dbReference>
<dbReference type="PANTHER" id="PTHR44591">
    <property type="entry name" value="STRESS RESPONSE REGULATOR PROTEIN 1"/>
    <property type="match status" value="1"/>
</dbReference>
<dbReference type="AlphaFoldDB" id="A0A7C3KEC0"/>
<dbReference type="SMART" id="SM00448">
    <property type="entry name" value="REC"/>
    <property type="match status" value="1"/>
</dbReference>
<feature type="domain" description="Response regulatory" evidence="3">
    <location>
        <begin position="22"/>
        <end position="138"/>
    </location>
</feature>
<accession>A0A7C3KEC0</accession>
<dbReference type="PROSITE" id="PS50110">
    <property type="entry name" value="RESPONSE_REGULATORY"/>
    <property type="match status" value="1"/>
</dbReference>
<organism evidence="4">
    <name type="scientific">Oscillatoriales cyanobacterium SpSt-418</name>
    <dbReference type="NCBI Taxonomy" id="2282169"/>
    <lineage>
        <taxon>Bacteria</taxon>
        <taxon>Bacillati</taxon>
        <taxon>Cyanobacteriota</taxon>
        <taxon>Cyanophyceae</taxon>
        <taxon>Oscillatoriophycideae</taxon>
        <taxon>Oscillatoriales</taxon>
    </lineage>
</organism>
<dbReference type="InterPro" id="IPR001789">
    <property type="entry name" value="Sig_transdc_resp-reg_receiver"/>
</dbReference>
<evidence type="ECO:0000259" key="3">
    <source>
        <dbReference type="PROSITE" id="PS50110"/>
    </source>
</evidence>
<gene>
    <name evidence="4" type="ORF">ENR64_08660</name>
</gene>
<proteinExistence type="predicted"/>